<dbReference type="SUPFAM" id="SSF51197">
    <property type="entry name" value="Clavaminate synthase-like"/>
    <property type="match status" value="1"/>
</dbReference>
<dbReference type="GO" id="GO:0016491">
    <property type="term" value="F:oxidoreductase activity"/>
    <property type="evidence" value="ECO:0007669"/>
    <property type="project" value="InterPro"/>
</dbReference>
<dbReference type="Pfam" id="PF00171">
    <property type="entry name" value="Aldedh"/>
    <property type="match status" value="1"/>
</dbReference>
<sequence length="553" mass="59714">MSSSSSSSMSVLKLKTVSEANPNDAAKKAETVDLGNGSDVVFIQRLIPSEQSWKWFHYLDNHIPWTRPTIRVFGKSFLQPRDTCYVASSGLTELSYSGYQPHAYSWDDYPPLKDILDAVRIAMLKNSCKTAIKELKHWMTPEKVQTSLTTFPASAEIVSEPLGVVLVISAWNYPFLLSLDPVIGAIAVGNAVVLKPSEIAPATSALLANALTMEKPNLGTPAGKAKLMGTLSGIGGAMILTLYEGKRLFNLSLHIDLLQNATSTTHHSPAGSHVWGLMLALGTALSFSLWFITQSKMSQNFPWHYSIAALTSIMGAIQSFIYAICTERDWSQWKLDWNLRLLTAASAGILASGVCFVLLAWCVGMKGPLYVSAFNPLMLVLVAFISSFVLNEYITVGSLTGAALIVCGLYMLLWGKSKEARKMDNMNGIASENVYWIPDTPDSIPANASHRVGVGAFVVNNKREVLVVQETSGRFGGTGVWKMPTGAVNEGEDICDAVIREVKEETGVETKAHMVLVAFSSSLNSQDSCSFAGTGIQTCDGSNGGDNLSASSL</sequence>
<evidence type="ECO:0000256" key="7">
    <source>
        <dbReference type="SAM" id="Phobius"/>
    </source>
</evidence>
<feature type="transmembrane region" description="Helical" evidence="7">
    <location>
        <begin position="305"/>
        <end position="324"/>
    </location>
</feature>
<dbReference type="EMBL" id="JAMSHJ010000004">
    <property type="protein sequence ID" value="KAI5416196.1"/>
    <property type="molecule type" value="Genomic_DNA"/>
</dbReference>
<keyword evidence="10" id="KW-1185">Reference proteome</keyword>
<evidence type="ECO:0000256" key="6">
    <source>
        <dbReference type="ARBA" id="ARBA00023136"/>
    </source>
</evidence>
<dbReference type="InterPro" id="IPR020084">
    <property type="entry name" value="NUDIX_hydrolase_CS"/>
</dbReference>
<feature type="transmembrane region" description="Helical" evidence="7">
    <location>
        <begin position="396"/>
        <end position="414"/>
    </location>
</feature>
<feature type="transmembrane region" description="Helical" evidence="7">
    <location>
        <begin position="344"/>
        <end position="362"/>
    </location>
</feature>
<dbReference type="InterPro" id="IPR000620">
    <property type="entry name" value="EamA_dom"/>
</dbReference>
<dbReference type="AlphaFoldDB" id="A0A9D5AQZ3"/>
<dbReference type="GO" id="GO:0016787">
    <property type="term" value="F:hydrolase activity"/>
    <property type="evidence" value="ECO:0007669"/>
    <property type="project" value="UniProtKB-KW"/>
</dbReference>
<dbReference type="InterPro" id="IPR016161">
    <property type="entry name" value="Ald_DH/histidinol_DH"/>
</dbReference>
<comment type="similarity">
    <text evidence="2">Belongs to the drug/metabolite transporter (DMT) superfamily. Plant drug/metabolite exporter (P-DME) (TC 2.A.7.4) family.</text>
</comment>
<accession>A0A9D5AQZ3</accession>
<dbReference type="SUPFAM" id="SSF103481">
    <property type="entry name" value="Multidrug resistance efflux transporter EmrE"/>
    <property type="match status" value="1"/>
</dbReference>
<evidence type="ECO:0000313" key="10">
    <source>
        <dbReference type="Proteomes" id="UP001058974"/>
    </source>
</evidence>
<organism evidence="9 10">
    <name type="scientific">Pisum sativum</name>
    <name type="common">Garden pea</name>
    <name type="synonym">Lathyrus oleraceus</name>
    <dbReference type="NCBI Taxonomy" id="3888"/>
    <lineage>
        <taxon>Eukaryota</taxon>
        <taxon>Viridiplantae</taxon>
        <taxon>Streptophyta</taxon>
        <taxon>Embryophyta</taxon>
        <taxon>Tracheophyta</taxon>
        <taxon>Spermatophyta</taxon>
        <taxon>Magnoliopsida</taxon>
        <taxon>eudicotyledons</taxon>
        <taxon>Gunneridae</taxon>
        <taxon>Pentapetalae</taxon>
        <taxon>rosids</taxon>
        <taxon>fabids</taxon>
        <taxon>Fabales</taxon>
        <taxon>Fabaceae</taxon>
        <taxon>Papilionoideae</taxon>
        <taxon>50 kb inversion clade</taxon>
        <taxon>NPAAA clade</taxon>
        <taxon>Hologalegina</taxon>
        <taxon>IRL clade</taxon>
        <taxon>Fabeae</taxon>
        <taxon>Lathyrus</taxon>
    </lineage>
</organism>
<dbReference type="InterPro" id="IPR015590">
    <property type="entry name" value="Aldehyde_DH_dom"/>
</dbReference>
<gene>
    <name evidence="9" type="ORF">KIW84_041301</name>
</gene>
<comment type="subcellular location">
    <subcellularLocation>
        <location evidence="1">Membrane</location>
        <topology evidence="1">Multi-pass membrane protein</topology>
    </subcellularLocation>
</comment>
<name>A0A9D5AQZ3_PEA</name>
<keyword evidence="4" id="KW-0378">Hydrolase</keyword>
<dbReference type="InterPro" id="IPR015797">
    <property type="entry name" value="NUDIX_hydrolase-like_dom_sf"/>
</dbReference>
<feature type="transmembrane region" description="Helical" evidence="7">
    <location>
        <begin position="274"/>
        <end position="293"/>
    </location>
</feature>
<evidence type="ECO:0000256" key="4">
    <source>
        <dbReference type="ARBA" id="ARBA00022801"/>
    </source>
</evidence>
<dbReference type="Pfam" id="PF00892">
    <property type="entry name" value="EamA"/>
    <property type="match status" value="1"/>
</dbReference>
<comment type="caution">
    <text evidence="9">The sequence shown here is derived from an EMBL/GenBank/DDBJ whole genome shotgun (WGS) entry which is preliminary data.</text>
</comment>
<keyword evidence="5 7" id="KW-1133">Transmembrane helix</keyword>
<dbReference type="GO" id="GO:0016020">
    <property type="term" value="C:membrane"/>
    <property type="evidence" value="ECO:0007669"/>
    <property type="project" value="UniProtKB-SubCell"/>
</dbReference>
<dbReference type="SUPFAM" id="SSF55811">
    <property type="entry name" value="Nudix"/>
    <property type="match status" value="1"/>
</dbReference>
<evidence type="ECO:0000256" key="5">
    <source>
        <dbReference type="ARBA" id="ARBA00022989"/>
    </source>
</evidence>
<dbReference type="InterPro" id="IPR037185">
    <property type="entry name" value="EmrE-like"/>
</dbReference>
<evidence type="ECO:0000259" key="8">
    <source>
        <dbReference type="PROSITE" id="PS51462"/>
    </source>
</evidence>
<feature type="transmembrane region" description="Helical" evidence="7">
    <location>
        <begin position="369"/>
        <end position="390"/>
    </location>
</feature>
<dbReference type="Pfam" id="PF00293">
    <property type="entry name" value="NUDIX"/>
    <property type="match status" value="1"/>
</dbReference>
<dbReference type="Gene3D" id="3.90.79.10">
    <property type="entry name" value="Nucleoside Triphosphate Pyrophosphohydrolase"/>
    <property type="match status" value="1"/>
</dbReference>
<dbReference type="PROSITE" id="PS51462">
    <property type="entry name" value="NUDIX"/>
    <property type="match status" value="1"/>
</dbReference>
<keyword evidence="3 7" id="KW-0812">Transmembrane</keyword>
<dbReference type="PANTHER" id="PTHR31218">
    <property type="entry name" value="WAT1-RELATED PROTEIN"/>
    <property type="match status" value="1"/>
</dbReference>
<evidence type="ECO:0000256" key="3">
    <source>
        <dbReference type="ARBA" id="ARBA00022692"/>
    </source>
</evidence>
<dbReference type="GO" id="GO:0022857">
    <property type="term" value="F:transmembrane transporter activity"/>
    <property type="evidence" value="ECO:0007669"/>
    <property type="project" value="InterPro"/>
</dbReference>
<dbReference type="Proteomes" id="UP001058974">
    <property type="component" value="Chromosome 4"/>
</dbReference>
<evidence type="ECO:0000256" key="1">
    <source>
        <dbReference type="ARBA" id="ARBA00004141"/>
    </source>
</evidence>
<feature type="domain" description="Nudix hydrolase" evidence="8">
    <location>
        <begin position="449"/>
        <end position="553"/>
    </location>
</feature>
<proteinExistence type="inferred from homology"/>
<reference evidence="9 10" key="1">
    <citation type="journal article" date="2022" name="Nat. Genet.">
        <title>Improved pea reference genome and pan-genome highlight genomic features and evolutionary characteristics.</title>
        <authorList>
            <person name="Yang T."/>
            <person name="Liu R."/>
            <person name="Luo Y."/>
            <person name="Hu S."/>
            <person name="Wang D."/>
            <person name="Wang C."/>
            <person name="Pandey M.K."/>
            <person name="Ge S."/>
            <person name="Xu Q."/>
            <person name="Li N."/>
            <person name="Li G."/>
            <person name="Huang Y."/>
            <person name="Saxena R.K."/>
            <person name="Ji Y."/>
            <person name="Li M."/>
            <person name="Yan X."/>
            <person name="He Y."/>
            <person name="Liu Y."/>
            <person name="Wang X."/>
            <person name="Xiang C."/>
            <person name="Varshney R.K."/>
            <person name="Ding H."/>
            <person name="Gao S."/>
            <person name="Zong X."/>
        </authorList>
    </citation>
    <scope>NUCLEOTIDE SEQUENCE [LARGE SCALE GENOMIC DNA]</scope>
    <source>
        <strain evidence="9 10">cv. Zhongwan 6</strain>
    </source>
</reference>
<dbReference type="PROSITE" id="PS00893">
    <property type="entry name" value="NUDIX_BOX"/>
    <property type="match status" value="1"/>
</dbReference>
<dbReference type="InterPro" id="IPR016162">
    <property type="entry name" value="Ald_DH_N"/>
</dbReference>
<dbReference type="SUPFAM" id="SSF53720">
    <property type="entry name" value="ALDH-like"/>
    <property type="match status" value="1"/>
</dbReference>
<keyword evidence="6 7" id="KW-0472">Membrane</keyword>
<dbReference type="InterPro" id="IPR030184">
    <property type="entry name" value="WAT1-related"/>
</dbReference>
<dbReference type="Gene3D" id="3.40.605.10">
    <property type="entry name" value="Aldehyde Dehydrogenase, Chain A, domain 1"/>
    <property type="match status" value="1"/>
</dbReference>
<protein>
    <recommendedName>
        <fullName evidence="8">Nudix hydrolase domain-containing protein</fullName>
    </recommendedName>
</protein>
<dbReference type="Gramene" id="Psat04G0130100-T1">
    <property type="protein sequence ID" value="KAI5416196.1"/>
    <property type="gene ID" value="KIW84_041301"/>
</dbReference>
<evidence type="ECO:0000313" key="9">
    <source>
        <dbReference type="EMBL" id="KAI5416196.1"/>
    </source>
</evidence>
<dbReference type="InterPro" id="IPR000086">
    <property type="entry name" value="NUDIX_hydrolase_dom"/>
</dbReference>
<evidence type="ECO:0000256" key="2">
    <source>
        <dbReference type="ARBA" id="ARBA00007635"/>
    </source>
</evidence>